<name>A0A1E5G3L1_9FIRM</name>
<dbReference type="AlphaFoldDB" id="A0A1E5G3L1"/>
<keyword evidence="2" id="KW-1185">Reference proteome</keyword>
<dbReference type="STRING" id="766136.BHF68_14485"/>
<accession>A0A1E5G3L1</accession>
<organism evidence="1 2">
    <name type="scientific">Desulfuribacillus alkaliarsenatis</name>
    <dbReference type="NCBI Taxonomy" id="766136"/>
    <lineage>
        <taxon>Bacteria</taxon>
        <taxon>Bacillati</taxon>
        <taxon>Bacillota</taxon>
        <taxon>Desulfuribacillia</taxon>
        <taxon>Desulfuribacillales</taxon>
        <taxon>Desulfuribacillaceae</taxon>
        <taxon>Desulfuribacillus</taxon>
    </lineage>
</organism>
<protein>
    <submittedName>
        <fullName evidence="1">Uncharacterized protein</fullName>
    </submittedName>
</protein>
<sequence>MIKRYIALVVVLVVATGLLVGHAFGVQFTSTVPGSADDPLVTKGYVDEQMAKFATNFEQLEQEYRQKLNDVLVGGVGEVGGNELIVVELFPGDVLKAKAGTELIVRTGRTHIVAGENGIPDVTAGKDLAANTLVPLNHQLIVPRDDGRGIKSDPSSASPVFVMVRGGYDITRAQ</sequence>
<dbReference type="RefSeq" id="WP_069642655.1">
    <property type="nucleotide sequence ID" value="NZ_MIJE01000007.1"/>
</dbReference>
<comment type="caution">
    <text evidence="1">The sequence shown here is derived from an EMBL/GenBank/DDBJ whole genome shotgun (WGS) entry which is preliminary data.</text>
</comment>
<evidence type="ECO:0000313" key="1">
    <source>
        <dbReference type="EMBL" id="OEF97650.1"/>
    </source>
</evidence>
<dbReference type="Proteomes" id="UP000094296">
    <property type="component" value="Unassembled WGS sequence"/>
</dbReference>
<reference evidence="1 2" key="1">
    <citation type="submission" date="2016-09" db="EMBL/GenBank/DDBJ databases">
        <title>Draft genome sequence for the type strain of Desulfuribacillus alkaliarsenatis AHT28, an obligately anaerobic, sulfidogenic bacterium isolated from Russian soda lake sediments.</title>
        <authorList>
            <person name="Abin C.A."/>
            <person name="Hollibaugh J.T."/>
        </authorList>
    </citation>
    <scope>NUCLEOTIDE SEQUENCE [LARGE SCALE GENOMIC DNA]</scope>
    <source>
        <strain evidence="1 2">AHT28</strain>
    </source>
</reference>
<dbReference type="EMBL" id="MIJE01000007">
    <property type="protein sequence ID" value="OEF97650.1"/>
    <property type="molecule type" value="Genomic_DNA"/>
</dbReference>
<evidence type="ECO:0000313" key="2">
    <source>
        <dbReference type="Proteomes" id="UP000094296"/>
    </source>
</evidence>
<dbReference type="OrthoDB" id="2381664at2"/>
<gene>
    <name evidence="1" type="ORF">BHF68_14485</name>
</gene>
<proteinExistence type="predicted"/>